<evidence type="ECO:0000259" key="6">
    <source>
        <dbReference type="SMART" id="SM01027"/>
    </source>
</evidence>
<dbReference type="PANTHER" id="PTHR45922">
    <property type="entry name" value="CLEAVAGE AND POLYADENYLATION SPECIFICITY FACTOR SUBUNIT 2"/>
    <property type="match status" value="1"/>
</dbReference>
<evidence type="ECO:0000313" key="8">
    <source>
        <dbReference type="Proteomes" id="UP001152885"/>
    </source>
</evidence>
<keyword evidence="3 4" id="KW-0539">Nucleus</keyword>
<proteinExistence type="inferred from homology"/>
<dbReference type="InterPro" id="IPR035639">
    <property type="entry name" value="CPSF2_MBL"/>
</dbReference>
<dbReference type="Gene3D" id="3.40.50.10890">
    <property type="match status" value="1"/>
</dbReference>
<reference evidence="7" key="1">
    <citation type="submission" date="2022-12" db="EMBL/GenBank/DDBJ databases">
        <authorList>
            <person name="Brejova B."/>
        </authorList>
    </citation>
    <scope>NUCLEOTIDE SEQUENCE</scope>
</reference>
<feature type="domain" description="Beta-Casp" evidence="6">
    <location>
        <begin position="250"/>
        <end position="372"/>
    </location>
</feature>
<protein>
    <recommendedName>
        <fullName evidence="4">Cleavage and polyadenylation specificity factor subunit 2</fullName>
    </recommendedName>
    <alternativeName>
        <fullName evidence="4">Cleavage and polyadenylation specificity factor 100 kDa subunit</fullName>
    </alternativeName>
</protein>
<evidence type="ECO:0000256" key="4">
    <source>
        <dbReference type="RuleBase" id="RU365006"/>
    </source>
</evidence>
<sequence>MFSFSLLTPGKDDDSFKASLLTFDNEFKILADPYWNGQDSNIVTFLEIELQKVNAILLSHSTEQFLSGFILLCIKFPNLLSNIPIYSTLPVNQLGRVSTVEYYRSHGILGPISTSFLELDEIDNWFDKVKILKYQQSQSLFDNKVTITPYNAGHSLGGTFWLINKRINRIIYAPNWNHSKDSFLNSASFISSSTGNPHLSLLRPTAFITSSDLGSTISQKKRIEKFLTLVDATLANGGCVLLPTSLSGRFLEIFHIIDERLKGAPIPVYFLSYSGTKTLSYASNLVDWMSNKFIKEWEETSTSPFNPSKVDLLLDTNQLAQLQGSKIVFCSGVDFDTGDISCKVLQNLCNDEKTTIILTEKSRVNESLSSKLYNEWYEYVSKQNGGKVENGIAIPMEKTFEVQNFTEENLTGNELIEFQNKVTTKRKEKLLAKVRDQKNLNLLNADTVDAEDSSDDDEEEDEEDEIVNGNATENNDATVAKNEFQVDELASHEAFIMDRIKTCMENHLPIDIKITHRLKPRHAIFPLLNSKAKKFDDYGEIIDIKAFEKNDEFSTTQIINEGKKKFESSKSKTQGKKGNESKLTPQEQINQQILTKYLDVLENPVKRNTTSFSLKMRCALSFIDFSGLVDLRSLGIIVQSLKPYNLIIIPDKNNIENGLVQVESFFKKQQDEAELEQSKKNLMQSTRYLSLSTIRDGLSSAFSPYSNNKMNVLVVHNIEVISIGTESEYGSIGLNNFEVNLDDEVVKSLKWQKIGSNYKIAKIYGELEVSNQDQEHKYPEKVSDVLNSQTHFSLKKVDPDSTIQKRKQFMKTLKQSKLVLSTAPKLAIGNIKLTELKKKLQAENLNAEFKGEGVLVVNDRLAIRKIAYGIVDNDDSGDVVIDGSVGPLFYKVKEMIREMLAYL</sequence>
<evidence type="ECO:0000256" key="3">
    <source>
        <dbReference type="ARBA" id="ARBA00023242"/>
    </source>
</evidence>
<keyword evidence="2 4" id="KW-0507">mRNA processing</keyword>
<dbReference type="Pfam" id="PF10996">
    <property type="entry name" value="Beta-Casp"/>
    <property type="match status" value="1"/>
</dbReference>
<dbReference type="InterPro" id="IPR022712">
    <property type="entry name" value="Beta_Casp"/>
</dbReference>
<dbReference type="PANTHER" id="PTHR45922:SF1">
    <property type="entry name" value="CLEAVAGE AND POLYADENYLATION SPECIFICITY FACTOR SUBUNIT 2"/>
    <property type="match status" value="1"/>
</dbReference>
<evidence type="ECO:0000256" key="2">
    <source>
        <dbReference type="ARBA" id="ARBA00022664"/>
    </source>
</evidence>
<comment type="subcellular location">
    <subcellularLocation>
        <location evidence="1 4">Nucleus</location>
    </subcellularLocation>
</comment>
<dbReference type="OrthoDB" id="64353at2759"/>
<dbReference type="GO" id="GO:0006397">
    <property type="term" value="P:mRNA processing"/>
    <property type="evidence" value="ECO:0007669"/>
    <property type="project" value="UniProtKB-KW"/>
</dbReference>
<dbReference type="InterPro" id="IPR025069">
    <property type="entry name" value="Cpsf2_C"/>
</dbReference>
<dbReference type="GO" id="GO:0005847">
    <property type="term" value="C:mRNA cleavage and polyadenylation specificity factor complex"/>
    <property type="evidence" value="ECO:0007669"/>
    <property type="project" value="InterPro"/>
</dbReference>
<evidence type="ECO:0000256" key="5">
    <source>
        <dbReference type="SAM" id="MobiDB-lite"/>
    </source>
</evidence>
<feature type="compositionally biased region" description="Acidic residues" evidence="5">
    <location>
        <begin position="448"/>
        <end position="466"/>
    </location>
</feature>
<comment type="similarity">
    <text evidence="4">Belongs to the metallo-beta-lactamase superfamily. RNA-metabolizing metallo-beta-lactamase-like family. CPSF2/YSH1 subfamily.</text>
</comment>
<dbReference type="Pfam" id="PF16661">
    <property type="entry name" value="Lactamase_B_6"/>
    <property type="match status" value="1"/>
</dbReference>
<comment type="caution">
    <text evidence="7">The sequence shown here is derived from an EMBL/GenBank/DDBJ whole genome shotgun (WGS) entry which is preliminary data.</text>
</comment>
<evidence type="ECO:0000313" key="7">
    <source>
        <dbReference type="EMBL" id="CAI5758672.1"/>
    </source>
</evidence>
<name>A0A9W4TWX7_9ASCO</name>
<accession>A0A9W4TWX7</accession>
<feature type="region of interest" description="Disordered" evidence="5">
    <location>
        <begin position="443"/>
        <end position="477"/>
    </location>
</feature>
<dbReference type="GO" id="GO:0003723">
    <property type="term" value="F:RNA binding"/>
    <property type="evidence" value="ECO:0007669"/>
    <property type="project" value="UniProtKB-KW"/>
</dbReference>
<dbReference type="SMART" id="SM01027">
    <property type="entry name" value="Beta-Casp"/>
    <property type="match status" value="1"/>
</dbReference>
<evidence type="ECO:0000256" key="1">
    <source>
        <dbReference type="ARBA" id="ARBA00004123"/>
    </source>
</evidence>
<dbReference type="AlphaFoldDB" id="A0A9W4TWX7"/>
<organism evidence="7 8">
    <name type="scientific">Candida verbasci</name>
    <dbReference type="NCBI Taxonomy" id="1227364"/>
    <lineage>
        <taxon>Eukaryota</taxon>
        <taxon>Fungi</taxon>
        <taxon>Dikarya</taxon>
        <taxon>Ascomycota</taxon>
        <taxon>Saccharomycotina</taxon>
        <taxon>Pichiomycetes</taxon>
        <taxon>Debaryomycetaceae</taxon>
        <taxon>Candida/Lodderomyces clade</taxon>
        <taxon>Candida</taxon>
    </lineage>
</organism>
<dbReference type="Pfam" id="PF13299">
    <property type="entry name" value="CPSF100_C"/>
    <property type="match status" value="1"/>
</dbReference>
<dbReference type="InterPro" id="IPR027075">
    <property type="entry name" value="CPSF2"/>
</dbReference>
<dbReference type="Proteomes" id="UP001152885">
    <property type="component" value="Unassembled WGS sequence"/>
</dbReference>
<dbReference type="SUPFAM" id="SSF56281">
    <property type="entry name" value="Metallo-hydrolase/oxidoreductase"/>
    <property type="match status" value="1"/>
</dbReference>
<gene>
    <name evidence="7" type="ORF">CANVERA_P3184</name>
</gene>
<dbReference type="CDD" id="cd16293">
    <property type="entry name" value="CPSF2-like_MBL-fold"/>
    <property type="match status" value="1"/>
</dbReference>
<keyword evidence="4" id="KW-0694">RNA-binding</keyword>
<dbReference type="Gene3D" id="3.60.15.10">
    <property type="entry name" value="Ribonuclease Z/Hydroxyacylglutathione hydrolase-like"/>
    <property type="match status" value="1"/>
</dbReference>
<dbReference type="EMBL" id="CANTUO010000003">
    <property type="protein sequence ID" value="CAI5758672.1"/>
    <property type="molecule type" value="Genomic_DNA"/>
</dbReference>
<dbReference type="InterPro" id="IPR001279">
    <property type="entry name" value="Metallo-B-lactamas"/>
</dbReference>
<keyword evidence="8" id="KW-1185">Reference proteome</keyword>
<dbReference type="InterPro" id="IPR036866">
    <property type="entry name" value="RibonucZ/Hydroxyglut_hydro"/>
</dbReference>
<feature type="region of interest" description="Disordered" evidence="5">
    <location>
        <begin position="564"/>
        <end position="585"/>
    </location>
</feature>